<dbReference type="Proteomes" id="UP000184147">
    <property type="component" value="Unassembled WGS sequence"/>
</dbReference>
<dbReference type="PANTHER" id="PTHR12526:SF629">
    <property type="entry name" value="TEICHURONIC ACID BIOSYNTHESIS GLYCOSYLTRANSFERASE TUAH-RELATED"/>
    <property type="match status" value="1"/>
</dbReference>
<evidence type="ECO:0000256" key="2">
    <source>
        <dbReference type="ARBA" id="ARBA00022679"/>
    </source>
</evidence>
<dbReference type="AlphaFoldDB" id="A0A1M4WQZ8"/>
<evidence type="ECO:0000256" key="1">
    <source>
        <dbReference type="ARBA" id="ARBA00022676"/>
    </source>
</evidence>
<dbReference type="RefSeq" id="WP_073360938.1">
    <property type="nucleotide sequence ID" value="NZ_FQVQ01000001.1"/>
</dbReference>
<sequence length="366" mass="42952">MNIIYLTKYSRLGASSRLRSYQFEDLFTDCNIEASYAPFFDDAYLNSLYFKKRVGFPKLLFYYLRRFLLLFKLFQYDKVVVEKELFPYFPPVFERLIRFLGINYVVDYDDAIFHNYDLHPNKLVRFLLKNKIATVMRNSSLVMVGNDYLKQYALQSGAKNVITLPTVIDLDRYTKPNLKDEQSKVVIGWMGSPTTFKYFKSLENIIIKLNQKYTHLEWHVVGAQWDDMPSNLKSIYCYDWSEELEVAQLNQMDIGVMPLFETPWEKGKCAYKLIQYMGAGLPVIASPVGKNNEVVYEGVNGFLAETETDWLNYLEVLILNQKLRKELGTKGRGLVEQKYSKEINFRTLFEIVTLHKNVPIHCVKFQ</sequence>
<dbReference type="Gene3D" id="3.40.50.2000">
    <property type="entry name" value="Glycogen Phosphorylase B"/>
    <property type="match status" value="2"/>
</dbReference>
<evidence type="ECO:0000313" key="4">
    <source>
        <dbReference type="Proteomes" id="UP000184147"/>
    </source>
</evidence>
<organism evidence="3 4">
    <name type="scientific">Flavobacterium fontis</name>
    <dbReference type="NCBI Taxonomy" id="1124188"/>
    <lineage>
        <taxon>Bacteria</taxon>
        <taxon>Pseudomonadati</taxon>
        <taxon>Bacteroidota</taxon>
        <taxon>Flavobacteriia</taxon>
        <taxon>Flavobacteriales</taxon>
        <taxon>Flavobacteriaceae</taxon>
        <taxon>Flavobacterium</taxon>
    </lineage>
</organism>
<name>A0A1M4WQZ8_9FLAO</name>
<dbReference type="PANTHER" id="PTHR12526">
    <property type="entry name" value="GLYCOSYLTRANSFERASE"/>
    <property type="match status" value="1"/>
</dbReference>
<dbReference type="STRING" id="1124188.SAMN05444377_101385"/>
<dbReference type="OrthoDB" id="9815351at2"/>
<accession>A0A1M4WQZ8</accession>
<dbReference type="SUPFAM" id="SSF53756">
    <property type="entry name" value="UDP-Glycosyltransferase/glycogen phosphorylase"/>
    <property type="match status" value="1"/>
</dbReference>
<dbReference type="Pfam" id="PF13692">
    <property type="entry name" value="Glyco_trans_1_4"/>
    <property type="match status" value="1"/>
</dbReference>
<keyword evidence="4" id="KW-1185">Reference proteome</keyword>
<reference evidence="3 4" key="1">
    <citation type="submission" date="2016-11" db="EMBL/GenBank/DDBJ databases">
        <authorList>
            <person name="Jaros S."/>
            <person name="Januszkiewicz K."/>
            <person name="Wedrychowicz H."/>
        </authorList>
    </citation>
    <scope>NUCLEOTIDE SEQUENCE [LARGE SCALE GENOMIC DNA]</scope>
    <source>
        <strain evidence="3 4">DSM 25660</strain>
    </source>
</reference>
<evidence type="ECO:0000313" key="3">
    <source>
        <dbReference type="EMBL" id="SHE83644.1"/>
    </source>
</evidence>
<protein>
    <submittedName>
        <fullName evidence="3">Glycosyltransferase involved in cell wall bisynthesis</fullName>
    </submittedName>
</protein>
<keyword evidence="2 3" id="KW-0808">Transferase</keyword>
<dbReference type="EMBL" id="FQVQ01000001">
    <property type="protein sequence ID" value="SHE83644.1"/>
    <property type="molecule type" value="Genomic_DNA"/>
</dbReference>
<gene>
    <name evidence="3" type="ORF">SAMN05444377_101385</name>
</gene>
<dbReference type="GO" id="GO:0016757">
    <property type="term" value="F:glycosyltransferase activity"/>
    <property type="evidence" value="ECO:0007669"/>
    <property type="project" value="UniProtKB-KW"/>
</dbReference>
<proteinExistence type="predicted"/>
<keyword evidence="1" id="KW-0328">Glycosyltransferase</keyword>